<reference evidence="1 2" key="1">
    <citation type="submission" date="2014-03" db="EMBL/GenBank/DDBJ databases">
        <title>Draft genome of the hookworm Oesophagostomum dentatum.</title>
        <authorList>
            <person name="Mitreva M."/>
        </authorList>
    </citation>
    <scope>NUCLEOTIDE SEQUENCE [LARGE SCALE GENOMIC DNA]</scope>
    <source>
        <strain evidence="1 2">OD-Hann</strain>
    </source>
</reference>
<dbReference type="EMBL" id="KN549219">
    <property type="protein sequence ID" value="KHJ99462.1"/>
    <property type="molecule type" value="Genomic_DNA"/>
</dbReference>
<name>A0A0B1TUC7_OESDE</name>
<organism evidence="1 2">
    <name type="scientific">Oesophagostomum dentatum</name>
    <name type="common">Nodular worm</name>
    <dbReference type="NCBI Taxonomy" id="61180"/>
    <lineage>
        <taxon>Eukaryota</taxon>
        <taxon>Metazoa</taxon>
        <taxon>Ecdysozoa</taxon>
        <taxon>Nematoda</taxon>
        <taxon>Chromadorea</taxon>
        <taxon>Rhabditida</taxon>
        <taxon>Rhabditina</taxon>
        <taxon>Rhabditomorpha</taxon>
        <taxon>Strongyloidea</taxon>
        <taxon>Strongylidae</taxon>
        <taxon>Oesophagostomum</taxon>
    </lineage>
</organism>
<dbReference type="AlphaFoldDB" id="A0A0B1TUC7"/>
<proteinExistence type="predicted"/>
<evidence type="ECO:0000313" key="2">
    <source>
        <dbReference type="Proteomes" id="UP000053660"/>
    </source>
</evidence>
<accession>A0A0B1TUC7</accession>
<gene>
    <name evidence="1" type="ORF">OESDEN_00541</name>
</gene>
<evidence type="ECO:0000313" key="1">
    <source>
        <dbReference type="EMBL" id="KHJ99462.1"/>
    </source>
</evidence>
<sequence>MNQRFPHIYATLLFAYHGIYSCHQRPVLESTSLLKKCRNRVITIAHSTRIIITIMKAMQYAIQLLILTIPMRALMAMNMTHIMTLTIHLLMPMSMERTATTMRSTKTIITSINAGVHGCSDIPSERMELSQSFSHL</sequence>
<dbReference type="Proteomes" id="UP000053660">
    <property type="component" value="Unassembled WGS sequence"/>
</dbReference>
<dbReference type="PROSITE" id="PS51257">
    <property type="entry name" value="PROKAR_LIPOPROTEIN"/>
    <property type="match status" value="1"/>
</dbReference>
<keyword evidence="2" id="KW-1185">Reference proteome</keyword>
<protein>
    <submittedName>
        <fullName evidence="1">Uncharacterized protein</fullName>
    </submittedName>
</protein>